<accession>A0ABY1S198</accession>
<evidence type="ECO:0000313" key="1">
    <source>
        <dbReference type="EMBL" id="SMR75348.1"/>
    </source>
</evidence>
<dbReference type="Pfam" id="PF07277">
    <property type="entry name" value="SapC"/>
    <property type="match status" value="1"/>
</dbReference>
<dbReference type="Proteomes" id="UP001159257">
    <property type="component" value="Unassembled WGS sequence"/>
</dbReference>
<name>A0ABY1S198_9GAMM</name>
<proteinExistence type="predicted"/>
<dbReference type="InterPro" id="IPR010836">
    <property type="entry name" value="SapC"/>
</dbReference>
<gene>
    <name evidence="1" type="ORF">SAMN04487964_10910</name>
</gene>
<protein>
    <submittedName>
        <fullName evidence="1">SapC protein</fullName>
    </submittedName>
</protein>
<organism evidence="1 2">
    <name type="scientific">Marinobacterium sediminicola</name>
    <dbReference type="NCBI Taxonomy" id="518898"/>
    <lineage>
        <taxon>Bacteria</taxon>
        <taxon>Pseudomonadati</taxon>
        <taxon>Pseudomonadota</taxon>
        <taxon>Gammaproteobacteria</taxon>
        <taxon>Oceanospirillales</taxon>
        <taxon>Oceanospirillaceae</taxon>
        <taxon>Marinobacterium</taxon>
    </lineage>
</organism>
<evidence type="ECO:0000313" key="2">
    <source>
        <dbReference type="Proteomes" id="UP001159257"/>
    </source>
</evidence>
<sequence>MASKLFYNDIIPLNRDKHRTLHIDSSKGDASFAEHTHYVPLAASEFYQASKDYPILFAGEGDSAGAIALLGLRENENLFVSDDKRWIKGTYVPAFVRRYPFILARNETQSDFTICFDQSYAGFSDDSGDALFDEEGKESSYLGGVIDFLNRYTRELEMTAGFVSWLQEHDLLATRTLRVSDRFGRNFFLNDFRVVDEEKLAKLEDNQLGELHKKGWLGLIYAHLISLGCITRLPEHLEPPEETVEDITIQ</sequence>
<dbReference type="EMBL" id="FXWV01000009">
    <property type="protein sequence ID" value="SMR75348.1"/>
    <property type="molecule type" value="Genomic_DNA"/>
</dbReference>
<reference evidence="1 2" key="1">
    <citation type="submission" date="2017-05" db="EMBL/GenBank/DDBJ databases">
        <authorList>
            <person name="Varghese N."/>
            <person name="Submissions S."/>
        </authorList>
    </citation>
    <scope>NUCLEOTIDE SEQUENCE [LARGE SCALE GENOMIC DNA]</scope>
    <source>
        <strain evidence="1 2">CGMCC 1.7287</strain>
    </source>
</reference>
<comment type="caution">
    <text evidence="1">The sequence shown here is derived from an EMBL/GenBank/DDBJ whole genome shotgun (WGS) entry which is preliminary data.</text>
</comment>
<keyword evidence="2" id="KW-1185">Reference proteome</keyword>
<dbReference type="RefSeq" id="WP_239041418.1">
    <property type="nucleotide sequence ID" value="NZ_BAAAEY010000009.1"/>
</dbReference>